<sequence>MTSWINISNLDPLTAEKAASPPANIKNKGLAEAYNVAQRGFGLENIKELQANEIMDVDSVESDAAEEPEEGVESMDVDEPESEEEKPKKKATTSKKRKLSVSDEEAEASEKPTKTPKKAIAKAKTPKTTTKTPKTPKTPANGTVKAAAKPKASTAKKPVPPKGAAKKKAPAARSSKAKSAEKIDVSDSEGEEASSEVTKEEEKIDPAEFQLKQVKALRGRLQRGFLDKNKPPVASDMGDMAQKFDILEALQNQGIDAKVIKDTKINKVLKGIIKLASIPSDEKFNFKKRATDLLSRMNVILTDGGEAVPATEKTLAVGKEKDTKDIKKPAEEKSVKVDEAVKETKEVPANETEKETEKVEETPTVATSKKDDVEMRDTDEKLVGAVEEEETGQAKVTVGEKEAVEASA</sequence>
<comment type="caution">
    <text evidence="2">The sequence shown here is derived from an EMBL/GenBank/DDBJ whole genome shotgun (WGS) entry which is preliminary data.</text>
</comment>
<feature type="compositionally biased region" description="Basic and acidic residues" evidence="1">
    <location>
        <begin position="318"/>
        <end position="361"/>
    </location>
</feature>
<feature type="region of interest" description="Disordered" evidence="1">
    <location>
        <begin position="318"/>
        <end position="408"/>
    </location>
</feature>
<feature type="compositionally biased region" description="Basic and acidic residues" evidence="1">
    <location>
        <begin position="368"/>
        <end position="382"/>
    </location>
</feature>
<dbReference type="Proteomes" id="UP001447188">
    <property type="component" value="Unassembled WGS sequence"/>
</dbReference>
<gene>
    <name evidence="2" type="ORF">Q9L58_002959</name>
</gene>
<protein>
    <submittedName>
        <fullName evidence="2">Uncharacterized protein</fullName>
    </submittedName>
</protein>
<evidence type="ECO:0000256" key="1">
    <source>
        <dbReference type="SAM" id="MobiDB-lite"/>
    </source>
</evidence>
<evidence type="ECO:0000313" key="2">
    <source>
        <dbReference type="EMBL" id="KAL0638023.1"/>
    </source>
</evidence>
<proteinExistence type="predicted"/>
<feature type="compositionally biased region" description="Low complexity" evidence="1">
    <location>
        <begin position="126"/>
        <end position="157"/>
    </location>
</feature>
<reference evidence="2 3" key="1">
    <citation type="submission" date="2024-02" db="EMBL/GenBank/DDBJ databases">
        <title>Discinaceae phylogenomics.</title>
        <authorList>
            <person name="Dirks A.C."/>
            <person name="James T.Y."/>
        </authorList>
    </citation>
    <scope>NUCLEOTIDE SEQUENCE [LARGE SCALE GENOMIC DNA]</scope>
    <source>
        <strain evidence="2 3">ACD0624</strain>
    </source>
</reference>
<accession>A0ABR3GQ17</accession>
<keyword evidence="3" id="KW-1185">Reference proteome</keyword>
<feature type="compositionally biased region" description="Acidic residues" evidence="1">
    <location>
        <begin position="55"/>
        <end position="84"/>
    </location>
</feature>
<feature type="compositionally biased region" description="Polar residues" evidence="1">
    <location>
        <begin position="1"/>
        <end position="11"/>
    </location>
</feature>
<feature type="compositionally biased region" description="Basic and acidic residues" evidence="1">
    <location>
        <begin position="398"/>
        <end position="408"/>
    </location>
</feature>
<feature type="compositionally biased region" description="Basic and acidic residues" evidence="1">
    <location>
        <begin position="197"/>
        <end position="206"/>
    </location>
</feature>
<name>A0ABR3GQ17_9PEZI</name>
<feature type="compositionally biased region" description="Basic residues" evidence="1">
    <location>
        <begin position="88"/>
        <end position="99"/>
    </location>
</feature>
<feature type="compositionally biased region" description="Basic residues" evidence="1">
    <location>
        <begin position="114"/>
        <end position="125"/>
    </location>
</feature>
<organism evidence="2 3">
    <name type="scientific">Discina gigas</name>
    <dbReference type="NCBI Taxonomy" id="1032678"/>
    <lineage>
        <taxon>Eukaryota</taxon>
        <taxon>Fungi</taxon>
        <taxon>Dikarya</taxon>
        <taxon>Ascomycota</taxon>
        <taxon>Pezizomycotina</taxon>
        <taxon>Pezizomycetes</taxon>
        <taxon>Pezizales</taxon>
        <taxon>Discinaceae</taxon>
        <taxon>Discina</taxon>
    </lineage>
</organism>
<evidence type="ECO:0000313" key="3">
    <source>
        <dbReference type="Proteomes" id="UP001447188"/>
    </source>
</evidence>
<feature type="region of interest" description="Disordered" evidence="1">
    <location>
        <begin position="1"/>
        <end position="21"/>
    </location>
</feature>
<feature type="region of interest" description="Disordered" evidence="1">
    <location>
        <begin position="50"/>
        <end position="209"/>
    </location>
</feature>
<dbReference type="EMBL" id="JBBBZM010000027">
    <property type="protein sequence ID" value="KAL0638023.1"/>
    <property type="molecule type" value="Genomic_DNA"/>
</dbReference>